<evidence type="ECO:0000313" key="2">
    <source>
        <dbReference type="Proteomes" id="UP000489600"/>
    </source>
</evidence>
<protein>
    <submittedName>
        <fullName evidence="1">Uncharacterized protein</fullName>
    </submittedName>
</protein>
<dbReference type="EMBL" id="CABITT030000004">
    <property type="protein sequence ID" value="VVB02685.1"/>
    <property type="molecule type" value="Genomic_DNA"/>
</dbReference>
<dbReference type="AlphaFoldDB" id="A0A565BMZ6"/>
<name>A0A565BMZ6_9BRAS</name>
<dbReference type="Proteomes" id="UP000489600">
    <property type="component" value="Unassembled WGS sequence"/>
</dbReference>
<keyword evidence="2" id="KW-1185">Reference proteome</keyword>
<sequence>MKKKASGRIFLGCDNHPLSRQEVMDMMAQSGKFDKKVKGFTSTSGPLGKKLNNSDTSGDKMGAKVSKLCSVFGVSK</sequence>
<comment type="caution">
    <text evidence="1">The sequence shown here is derived from an EMBL/GenBank/DDBJ whole genome shotgun (WGS) entry which is preliminary data.</text>
</comment>
<accession>A0A565BMZ6</accession>
<evidence type="ECO:0000313" key="1">
    <source>
        <dbReference type="EMBL" id="VVB02685.1"/>
    </source>
</evidence>
<dbReference type="OrthoDB" id="674948at2759"/>
<organism evidence="1 2">
    <name type="scientific">Arabis nemorensis</name>
    <dbReference type="NCBI Taxonomy" id="586526"/>
    <lineage>
        <taxon>Eukaryota</taxon>
        <taxon>Viridiplantae</taxon>
        <taxon>Streptophyta</taxon>
        <taxon>Embryophyta</taxon>
        <taxon>Tracheophyta</taxon>
        <taxon>Spermatophyta</taxon>
        <taxon>Magnoliopsida</taxon>
        <taxon>eudicotyledons</taxon>
        <taxon>Gunneridae</taxon>
        <taxon>Pentapetalae</taxon>
        <taxon>rosids</taxon>
        <taxon>malvids</taxon>
        <taxon>Brassicales</taxon>
        <taxon>Brassicaceae</taxon>
        <taxon>Arabideae</taxon>
        <taxon>Arabis</taxon>
    </lineage>
</organism>
<reference evidence="1" key="1">
    <citation type="submission" date="2019-07" db="EMBL/GenBank/DDBJ databases">
        <authorList>
            <person name="Dittberner H."/>
        </authorList>
    </citation>
    <scope>NUCLEOTIDE SEQUENCE [LARGE SCALE GENOMIC DNA]</scope>
</reference>
<proteinExistence type="predicted"/>
<gene>
    <name evidence="1" type="ORF">ANE_LOCUS13129</name>
</gene>